<sequence>MTEPHIDSRTIKLRTPRGLESDVIVRALTALQLFDYQTYLADVEWPAQPPEGDDKAAHKYTLQVQRVVYELNATMAAFGLQYLHPAESIEEVKARVIRSYPLPDHIMRLALAVKELSGLAQPPAAEEEKTAQEGGSKEPADPKKA</sequence>
<feature type="compositionally biased region" description="Basic and acidic residues" evidence="1">
    <location>
        <begin position="126"/>
        <end position="145"/>
    </location>
</feature>
<organism evidence="2 3">
    <name type="scientific">Aeromonas caviae</name>
    <name type="common">Aeromonas punctata</name>
    <dbReference type="NCBI Taxonomy" id="648"/>
    <lineage>
        <taxon>Bacteria</taxon>
        <taxon>Pseudomonadati</taxon>
        <taxon>Pseudomonadota</taxon>
        <taxon>Gammaproteobacteria</taxon>
        <taxon>Aeromonadales</taxon>
        <taxon>Aeromonadaceae</taxon>
        <taxon>Aeromonas</taxon>
    </lineage>
</organism>
<accession>A0AAJ5Z9J6</accession>
<gene>
    <name evidence="2" type="ORF">P5S46_08265</name>
</gene>
<dbReference type="RefSeq" id="WP_277856929.1">
    <property type="nucleotide sequence ID" value="NZ_CP120942.1"/>
</dbReference>
<evidence type="ECO:0000313" key="3">
    <source>
        <dbReference type="Proteomes" id="UP001218423"/>
    </source>
</evidence>
<dbReference type="EMBL" id="CP120942">
    <property type="protein sequence ID" value="WFF99553.1"/>
    <property type="molecule type" value="Genomic_DNA"/>
</dbReference>
<name>A0AAJ5Z9J6_AERCA</name>
<evidence type="ECO:0000256" key="1">
    <source>
        <dbReference type="SAM" id="MobiDB-lite"/>
    </source>
</evidence>
<dbReference type="AlphaFoldDB" id="A0AAJ5Z9J6"/>
<feature type="region of interest" description="Disordered" evidence="1">
    <location>
        <begin position="120"/>
        <end position="145"/>
    </location>
</feature>
<proteinExistence type="predicted"/>
<evidence type="ECO:0000313" key="2">
    <source>
        <dbReference type="EMBL" id="WFF99553.1"/>
    </source>
</evidence>
<reference evidence="2" key="1">
    <citation type="submission" date="2023-03" db="EMBL/GenBank/DDBJ databases">
        <title>Aeromonas caviae strain AC1520.</title>
        <authorList>
            <person name="Xie T."/>
            <person name="Zhang Q."/>
            <person name="Deng J."/>
            <person name="Li X."/>
        </authorList>
    </citation>
    <scope>NUCLEOTIDE SEQUENCE</scope>
    <source>
        <strain evidence="2">AC1520</strain>
    </source>
</reference>
<protein>
    <submittedName>
        <fullName evidence="2">Uncharacterized protein</fullName>
    </submittedName>
</protein>
<dbReference type="Proteomes" id="UP001218423">
    <property type="component" value="Chromosome"/>
</dbReference>